<dbReference type="AlphaFoldDB" id="A0A9D1GKJ7"/>
<dbReference type="SMART" id="SM00267">
    <property type="entry name" value="GGDEF"/>
    <property type="match status" value="1"/>
</dbReference>
<protein>
    <submittedName>
        <fullName evidence="2">GGDEF domain-containing protein</fullName>
    </submittedName>
</protein>
<comment type="caution">
    <text evidence="2">The sequence shown here is derived from an EMBL/GenBank/DDBJ whole genome shotgun (WGS) entry which is preliminary data.</text>
</comment>
<accession>A0A9D1GKJ7</accession>
<dbReference type="InterPro" id="IPR029787">
    <property type="entry name" value="Nucleotide_cyclase"/>
</dbReference>
<dbReference type="CDD" id="cd01949">
    <property type="entry name" value="GGDEF"/>
    <property type="match status" value="1"/>
</dbReference>
<dbReference type="PANTHER" id="PTHR45138">
    <property type="entry name" value="REGULATORY COMPONENTS OF SENSORY TRANSDUCTION SYSTEM"/>
    <property type="match status" value="1"/>
</dbReference>
<proteinExistence type="predicted"/>
<organism evidence="2 3">
    <name type="scientific">Candidatus Caccovicinus merdipullorum</name>
    <dbReference type="NCBI Taxonomy" id="2840724"/>
    <lineage>
        <taxon>Bacteria</taxon>
        <taxon>Bacillati</taxon>
        <taxon>Bacillota</taxon>
        <taxon>Clostridia</taxon>
        <taxon>Eubacteriales</taxon>
        <taxon>Candidatus Caccovicinus</taxon>
    </lineage>
</organism>
<reference evidence="2" key="1">
    <citation type="submission" date="2020-10" db="EMBL/GenBank/DDBJ databases">
        <authorList>
            <person name="Gilroy R."/>
        </authorList>
    </citation>
    <scope>NUCLEOTIDE SEQUENCE</scope>
    <source>
        <strain evidence="2">CHK123-3438</strain>
    </source>
</reference>
<dbReference type="GO" id="GO:0052621">
    <property type="term" value="F:diguanylate cyclase activity"/>
    <property type="evidence" value="ECO:0007669"/>
    <property type="project" value="TreeGrafter"/>
</dbReference>
<dbReference type="InterPro" id="IPR000160">
    <property type="entry name" value="GGDEF_dom"/>
</dbReference>
<feature type="domain" description="GGDEF" evidence="1">
    <location>
        <begin position="173"/>
        <end position="302"/>
    </location>
</feature>
<evidence type="ECO:0000313" key="2">
    <source>
        <dbReference type="EMBL" id="HIT42630.1"/>
    </source>
</evidence>
<dbReference type="PANTHER" id="PTHR45138:SF9">
    <property type="entry name" value="DIGUANYLATE CYCLASE DGCM-RELATED"/>
    <property type="match status" value="1"/>
</dbReference>
<gene>
    <name evidence="2" type="ORF">IAB60_11160</name>
</gene>
<evidence type="ECO:0000259" key="1">
    <source>
        <dbReference type="PROSITE" id="PS50887"/>
    </source>
</evidence>
<dbReference type="SUPFAM" id="SSF55073">
    <property type="entry name" value="Nucleotide cyclase"/>
    <property type="match status" value="1"/>
</dbReference>
<dbReference type="PROSITE" id="PS50887">
    <property type="entry name" value="GGDEF"/>
    <property type="match status" value="1"/>
</dbReference>
<dbReference type="Proteomes" id="UP000886860">
    <property type="component" value="Unassembled WGS sequence"/>
</dbReference>
<dbReference type="Gene3D" id="3.30.70.270">
    <property type="match status" value="1"/>
</dbReference>
<name>A0A9D1GKJ7_9FIRM</name>
<dbReference type="NCBIfam" id="TIGR00254">
    <property type="entry name" value="GGDEF"/>
    <property type="match status" value="1"/>
</dbReference>
<dbReference type="InterPro" id="IPR050469">
    <property type="entry name" value="Diguanylate_Cyclase"/>
</dbReference>
<sequence length="302" mass="35234">MYQSENANRTEGLRTYSAEQMRQVVNDLLPFFDFVRLVDPEICQVVHLPQENRDPEPCYALWNRSRKCRNCTSRMALEQGKRLAKFEMMNRKIYYVISAPVLVECPDGKTKRWVIELVIENSGRFSNSVLEEGALIENIIASEHELYEDSLTKAYNRRYFDERLFCVQDGKVREMVFIAADLKDFKKINDTYGHSTGDYVLAQAVRLMKKTVRAGDSIIRMGGDEFLIVLNNCNQDAAKRIIDNIRKAFKDDLVYDREKGLYATVNFGISYREHFNGEEALIRSMYEESDRNMYLDKKNSDL</sequence>
<dbReference type="EMBL" id="DVKS01000186">
    <property type="protein sequence ID" value="HIT42630.1"/>
    <property type="molecule type" value="Genomic_DNA"/>
</dbReference>
<reference evidence="2" key="2">
    <citation type="journal article" date="2021" name="PeerJ">
        <title>Extensive microbial diversity within the chicken gut microbiome revealed by metagenomics and culture.</title>
        <authorList>
            <person name="Gilroy R."/>
            <person name="Ravi A."/>
            <person name="Getino M."/>
            <person name="Pursley I."/>
            <person name="Horton D.L."/>
            <person name="Alikhan N.F."/>
            <person name="Baker D."/>
            <person name="Gharbi K."/>
            <person name="Hall N."/>
            <person name="Watson M."/>
            <person name="Adriaenssens E.M."/>
            <person name="Foster-Nyarko E."/>
            <person name="Jarju S."/>
            <person name="Secka A."/>
            <person name="Antonio M."/>
            <person name="Oren A."/>
            <person name="Chaudhuri R.R."/>
            <person name="La Ragione R."/>
            <person name="Hildebrand F."/>
            <person name="Pallen M.J."/>
        </authorList>
    </citation>
    <scope>NUCLEOTIDE SEQUENCE</scope>
    <source>
        <strain evidence="2">CHK123-3438</strain>
    </source>
</reference>
<evidence type="ECO:0000313" key="3">
    <source>
        <dbReference type="Proteomes" id="UP000886860"/>
    </source>
</evidence>
<dbReference type="Pfam" id="PF00990">
    <property type="entry name" value="GGDEF"/>
    <property type="match status" value="1"/>
</dbReference>
<dbReference type="InterPro" id="IPR043128">
    <property type="entry name" value="Rev_trsase/Diguanyl_cyclase"/>
</dbReference>